<protein>
    <submittedName>
        <fullName evidence="2">Uncharacterized protein</fullName>
    </submittedName>
</protein>
<evidence type="ECO:0000256" key="1">
    <source>
        <dbReference type="SAM" id="MobiDB-lite"/>
    </source>
</evidence>
<comment type="caution">
    <text evidence="2">The sequence shown here is derived from an EMBL/GenBank/DDBJ whole genome shotgun (WGS) entry which is preliminary data.</text>
</comment>
<dbReference type="Proteomes" id="UP000565441">
    <property type="component" value="Unassembled WGS sequence"/>
</dbReference>
<evidence type="ECO:0000313" key="3">
    <source>
        <dbReference type="Proteomes" id="UP000565441"/>
    </source>
</evidence>
<feature type="region of interest" description="Disordered" evidence="1">
    <location>
        <begin position="77"/>
        <end position="101"/>
    </location>
</feature>
<gene>
    <name evidence="2" type="ORF">D9615_004710</name>
</gene>
<dbReference type="AlphaFoldDB" id="A0A8H5HBU4"/>
<keyword evidence="3" id="KW-1185">Reference proteome</keyword>
<dbReference type="PANTHER" id="PTHR46579:SF1">
    <property type="entry name" value="F5_8 TYPE C DOMAIN-CONTAINING PROTEIN"/>
    <property type="match status" value="1"/>
</dbReference>
<dbReference type="EMBL" id="JAACJP010000013">
    <property type="protein sequence ID" value="KAF5380388.1"/>
    <property type="molecule type" value="Genomic_DNA"/>
</dbReference>
<sequence>MLKEFARNEMQKGMKTYQLHKNPRRIDEYKHHTIVPLLPYAPSLKRRRRRAVAKELASPHVTAFPVVAATRHQLCARSRDPRPLEPAHQEGGTDHDRLEPHGDLDLNFFGDGDFFEDDVGPGFPDDDGALGNIDDRSPSPELPHAVPHAPHVPLDRVWRRVELPDVRIPGSDADEVDRPPVVPPAFTEEPCVRLAYLAAVISNVYDHLSVLQARNGLNATLNSLLIAGKLPEFPRPVRTLESAKRRLGIDPDQHITQYTVCPKCWKHHTPKQMDILPSPACATRDCTGIIYELYTDSHGLRKRRPFKVVPHMSIIQALRRFFMRPGFAASIRDSRNARPRNFDDEDFVMKDMHDAEGWDKLKTGPSEPNAQQLNHILEPSTKELSMLQHGVLMEIHDQEPELIYADYICNNCDTPAARKISGTAGHSADFHPCPYCETVLIDINKPETYEAGGQTKKDDYQLLRQAFSAKISSTRRQNKILKDYGVRWSVLNVLANWFPSSKTALDFMHNIFLGLICHFFSQVLFAAHMFSGAGGNDSPKQRFEDLINRMGENQSLKKADEWCRLLTITPVLLWYSWRDVNDSIPNSAPHISPNEKITTTHSRSRRELYSASLLLCVGVRLLATRTITLSQARLGQEFLVQFCHACLGLGISLVINHHLSTHFFDMIRRFGPIYGWWLFAFERFNGMLEKVNHNGKDGGKMEVTLLRNWAQTQLIYELLLSLPPTAHDLEREMIEQVIESEARKRGTMMTQIAIFRSEAETADYHSDSVKLPKRLGKPVSLRNVEPAGAIYALLLAYFQTLWPDLNLVPEFSPIPGLSFVSSQVARSVPYIRKDGIRYGCTANRRTLADSLAFMSTPNEADPRVAIEIQHLFVVQVPNSNQRPHICAVIRRLRGGHNIPPFPWDL</sequence>
<proteinExistence type="predicted"/>
<dbReference type="PANTHER" id="PTHR46579">
    <property type="entry name" value="F5/8 TYPE C DOMAIN-CONTAINING PROTEIN-RELATED"/>
    <property type="match status" value="1"/>
</dbReference>
<organism evidence="2 3">
    <name type="scientific">Tricholomella constricta</name>
    <dbReference type="NCBI Taxonomy" id="117010"/>
    <lineage>
        <taxon>Eukaryota</taxon>
        <taxon>Fungi</taxon>
        <taxon>Dikarya</taxon>
        <taxon>Basidiomycota</taxon>
        <taxon>Agaricomycotina</taxon>
        <taxon>Agaricomycetes</taxon>
        <taxon>Agaricomycetidae</taxon>
        <taxon>Agaricales</taxon>
        <taxon>Tricholomatineae</taxon>
        <taxon>Lyophyllaceae</taxon>
        <taxon>Tricholomella</taxon>
    </lineage>
</organism>
<dbReference type="OrthoDB" id="3248986at2759"/>
<accession>A0A8H5HBU4</accession>
<name>A0A8H5HBU4_9AGAR</name>
<reference evidence="2 3" key="1">
    <citation type="journal article" date="2020" name="ISME J.">
        <title>Uncovering the hidden diversity of litter-decomposition mechanisms in mushroom-forming fungi.</title>
        <authorList>
            <person name="Floudas D."/>
            <person name="Bentzer J."/>
            <person name="Ahren D."/>
            <person name="Johansson T."/>
            <person name="Persson P."/>
            <person name="Tunlid A."/>
        </authorList>
    </citation>
    <scope>NUCLEOTIDE SEQUENCE [LARGE SCALE GENOMIC DNA]</scope>
    <source>
        <strain evidence="2 3">CBS 661.87</strain>
    </source>
</reference>
<evidence type="ECO:0000313" key="2">
    <source>
        <dbReference type="EMBL" id="KAF5380388.1"/>
    </source>
</evidence>